<dbReference type="VEuPathDB" id="PlasmoDB:PVPAM_000024400"/>
<proteinExistence type="predicted"/>
<dbReference type="VEuPathDB" id="PlasmoDB:PVW1_020005000"/>
<protein>
    <submittedName>
        <fullName evidence="2">VIR protein</fullName>
    </submittedName>
</protein>
<organism evidence="2 3">
    <name type="scientific">Plasmodium vivax</name>
    <name type="common">malaria parasite P. vivax</name>
    <dbReference type="NCBI Taxonomy" id="5855"/>
    <lineage>
        <taxon>Eukaryota</taxon>
        <taxon>Sar</taxon>
        <taxon>Alveolata</taxon>
        <taxon>Apicomplexa</taxon>
        <taxon>Aconoidasida</taxon>
        <taxon>Haemosporida</taxon>
        <taxon>Plasmodiidae</taxon>
        <taxon>Plasmodium</taxon>
        <taxon>Plasmodium (Plasmodium)</taxon>
    </lineage>
</organism>
<evidence type="ECO:0000256" key="1">
    <source>
        <dbReference type="SAM" id="MobiDB-lite"/>
    </source>
</evidence>
<evidence type="ECO:0000313" key="2">
    <source>
        <dbReference type="EMBL" id="SCA83499.1"/>
    </source>
</evidence>
<dbReference type="EMBL" id="FLYH01000040">
    <property type="protein sequence ID" value="SCA83499.1"/>
    <property type="molecule type" value="Genomic_DNA"/>
</dbReference>
<dbReference type="InterPro" id="IPR008780">
    <property type="entry name" value="Plasmodium_Vir"/>
</dbReference>
<feature type="region of interest" description="Disordered" evidence="1">
    <location>
        <begin position="224"/>
        <end position="259"/>
    </location>
</feature>
<dbReference type="Pfam" id="PF05795">
    <property type="entry name" value="Plasmodium_Vir"/>
    <property type="match status" value="1"/>
</dbReference>
<gene>
    <name evidence="2" type="ORF">PVT01_000026900</name>
</gene>
<sequence>MSNQCVGQEGNYFNHPCYNWLKDYFKYSCHMTDGGRGYLADSIKALENKGITISPYYNVFEQITRLLGGDSAFIKYGNVPSCIYINYWLNTEVKKNYALLYNNEAFKIFSEFSQNYSIKRYGKEYNSCKNYIRLLNPNEYDKMGILYLLYSYYDNLVSSNLQNNNDSRCTYVGLLAKHYRNILGSPEDYKDMFSQLESLKKLIEKKELEFELKCSSTFKMITLTKEDPPNSEGLPGQKDNRESLPVASATDESGVSGKSADRMIITDRAILPQPSNTEATELNSSRNPVTEVTTENHHLVTAQEAAHYVERTPEEEVHGETQHVQYPSLPEARFRAQRVQEPYNTLNMFSYQGPQQVDIHTPPEKSMSPTSQSEDVGVMTNIQNAFSSIVQNVDPAPVLGVSGGMGVLFILFKYTPFGSFFGGRRGRIRQIPSSFRGFPPGEFPNFQEYDSGFIGYAPMNINPFAE</sequence>
<name>A0A1G4EI67_PLAVI</name>
<reference evidence="2 3" key="1">
    <citation type="submission" date="2016-07" db="EMBL/GenBank/DDBJ databases">
        <authorList>
            <consortium name="Pathogen Informatics"/>
        </authorList>
    </citation>
    <scope>NUCLEOTIDE SEQUENCE [LARGE SCALE GENOMIC DNA]</scope>
</reference>
<dbReference type="VEuPathDB" id="PlasmoDB:PVX_014630"/>
<accession>A0A1G4EI67</accession>
<dbReference type="AlphaFoldDB" id="A0A1G4EI67"/>
<evidence type="ECO:0000313" key="3">
    <source>
        <dbReference type="Proteomes" id="UP000196402"/>
    </source>
</evidence>
<dbReference type="VEuPathDB" id="PlasmoDB:PVP01_0002310"/>
<dbReference type="Proteomes" id="UP000196402">
    <property type="component" value="Unassembled WGS sequence"/>
</dbReference>